<keyword evidence="5" id="KW-0539">Nucleus</keyword>
<proteinExistence type="predicted"/>
<dbReference type="GO" id="GO:0005634">
    <property type="term" value="C:nucleus"/>
    <property type="evidence" value="ECO:0007669"/>
    <property type="project" value="UniProtKB-SubCell"/>
</dbReference>
<dbReference type="GO" id="GO:0010629">
    <property type="term" value="P:negative regulation of gene expression"/>
    <property type="evidence" value="ECO:0007669"/>
    <property type="project" value="TreeGrafter"/>
</dbReference>
<evidence type="ECO:0000256" key="1">
    <source>
        <dbReference type="ARBA" id="ARBA00004123"/>
    </source>
</evidence>
<dbReference type="OrthoDB" id="6133115at2759"/>
<protein>
    <recommendedName>
        <fullName evidence="7">Macro domain-containing protein</fullName>
    </recommendedName>
</protein>
<sequence>MQPPHVQSIAQLLPQQQVNPSFPVSHIEQQRPPSYGKERSTILEGWLKVSLIKGDITEEKVDAIVNPANSYLSHAGGIAGALSAKGGPAIQKESMEWVRNYGEVKVGNTATTCAGQLHCKRIIHVVGPQWNQLESKMCQKQLKQAVYNTLQSADNQCCRSISIPAISSGIFGYPKDKCAQDMFQGLMNFAYDKKLNKPESLDAVRIVIIDQPTFSEFATEYDMLAQQGVFLKADEGNIGGHQQPRNGAGQRAVPNALV</sequence>
<accession>A0A8J8NDM4</accession>
<feature type="domain" description="Macro" evidence="7">
    <location>
        <begin position="36"/>
        <end position="225"/>
    </location>
</feature>
<keyword evidence="4" id="KW-0520">NAD</keyword>
<dbReference type="PANTHER" id="PTHR14453">
    <property type="entry name" value="PARP/ZINC FINGER CCCH TYPE DOMAIN CONTAINING PROTEIN"/>
    <property type="match status" value="1"/>
</dbReference>
<dbReference type="GO" id="GO:0005737">
    <property type="term" value="C:cytoplasm"/>
    <property type="evidence" value="ECO:0007669"/>
    <property type="project" value="TreeGrafter"/>
</dbReference>
<feature type="region of interest" description="Disordered" evidence="6">
    <location>
        <begin position="235"/>
        <end position="258"/>
    </location>
</feature>
<dbReference type="GO" id="GO:0044389">
    <property type="term" value="F:ubiquitin-like protein ligase binding"/>
    <property type="evidence" value="ECO:0007669"/>
    <property type="project" value="TreeGrafter"/>
</dbReference>
<evidence type="ECO:0000256" key="5">
    <source>
        <dbReference type="ARBA" id="ARBA00023242"/>
    </source>
</evidence>
<evidence type="ECO:0000256" key="4">
    <source>
        <dbReference type="ARBA" id="ARBA00023027"/>
    </source>
</evidence>
<dbReference type="PANTHER" id="PTHR14453:SF70">
    <property type="entry name" value="PROTEIN MONO-ADP-RIBOSYLTRANSFERASE PARP9"/>
    <property type="match status" value="1"/>
</dbReference>
<dbReference type="GO" id="GO:0003950">
    <property type="term" value="F:NAD+ poly-ADP-ribosyltransferase activity"/>
    <property type="evidence" value="ECO:0007669"/>
    <property type="project" value="TreeGrafter"/>
</dbReference>
<dbReference type="InterPro" id="IPR052056">
    <property type="entry name" value="Mono-ARTD/PARP"/>
</dbReference>
<gene>
    <name evidence="8" type="ORF">FGO68_gene46</name>
</gene>
<evidence type="ECO:0000256" key="3">
    <source>
        <dbReference type="ARBA" id="ARBA00022679"/>
    </source>
</evidence>
<evidence type="ECO:0000313" key="9">
    <source>
        <dbReference type="Proteomes" id="UP000785679"/>
    </source>
</evidence>
<dbReference type="SUPFAM" id="SSF52949">
    <property type="entry name" value="Macro domain-like"/>
    <property type="match status" value="1"/>
</dbReference>
<keyword evidence="3" id="KW-0808">Transferase</keyword>
<dbReference type="SMART" id="SM00506">
    <property type="entry name" value="A1pp"/>
    <property type="match status" value="1"/>
</dbReference>
<evidence type="ECO:0000256" key="2">
    <source>
        <dbReference type="ARBA" id="ARBA00022676"/>
    </source>
</evidence>
<comment type="subcellular location">
    <subcellularLocation>
        <location evidence="1">Nucleus</location>
    </subcellularLocation>
</comment>
<dbReference type="AlphaFoldDB" id="A0A8J8NDM4"/>
<dbReference type="EMBL" id="RRYP01020652">
    <property type="protein sequence ID" value="TNV72868.1"/>
    <property type="molecule type" value="Genomic_DNA"/>
</dbReference>
<keyword evidence="2" id="KW-0328">Glycosyltransferase</keyword>
<dbReference type="Proteomes" id="UP000785679">
    <property type="component" value="Unassembled WGS sequence"/>
</dbReference>
<dbReference type="InterPro" id="IPR043472">
    <property type="entry name" value="Macro_dom-like"/>
</dbReference>
<organism evidence="8 9">
    <name type="scientific">Halteria grandinella</name>
    <dbReference type="NCBI Taxonomy" id="5974"/>
    <lineage>
        <taxon>Eukaryota</taxon>
        <taxon>Sar</taxon>
        <taxon>Alveolata</taxon>
        <taxon>Ciliophora</taxon>
        <taxon>Intramacronucleata</taxon>
        <taxon>Spirotrichea</taxon>
        <taxon>Stichotrichia</taxon>
        <taxon>Sporadotrichida</taxon>
        <taxon>Halteriidae</taxon>
        <taxon>Halteria</taxon>
    </lineage>
</organism>
<evidence type="ECO:0000313" key="8">
    <source>
        <dbReference type="EMBL" id="TNV72868.1"/>
    </source>
</evidence>
<dbReference type="Gene3D" id="3.40.220.10">
    <property type="entry name" value="Leucine Aminopeptidase, subunit E, domain 1"/>
    <property type="match status" value="1"/>
</dbReference>
<evidence type="ECO:0000259" key="7">
    <source>
        <dbReference type="PROSITE" id="PS51154"/>
    </source>
</evidence>
<dbReference type="Pfam" id="PF01661">
    <property type="entry name" value="Macro"/>
    <property type="match status" value="1"/>
</dbReference>
<dbReference type="GO" id="GO:0003714">
    <property type="term" value="F:transcription corepressor activity"/>
    <property type="evidence" value="ECO:0007669"/>
    <property type="project" value="TreeGrafter"/>
</dbReference>
<keyword evidence="9" id="KW-1185">Reference proteome</keyword>
<dbReference type="GO" id="GO:0060335">
    <property type="term" value="P:positive regulation of type II interferon-mediated signaling pathway"/>
    <property type="evidence" value="ECO:0007669"/>
    <property type="project" value="TreeGrafter"/>
</dbReference>
<name>A0A8J8NDM4_HALGN</name>
<evidence type="ECO:0000256" key="6">
    <source>
        <dbReference type="SAM" id="MobiDB-lite"/>
    </source>
</evidence>
<reference evidence="8" key="1">
    <citation type="submission" date="2019-06" db="EMBL/GenBank/DDBJ databases">
        <authorList>
            <person name="Zheng W."/>
        </authorList>
    </citation>
    <scope>NUCLEOTIDE SEQUENCE</scope>
    <source>
        <strain evidence="8">QDHG01</strain>
    </source>
</reference>
<dbReference type="PROSITE" id="PS51154">
    <property type="entry name" value="MACRO"/>
    <property type="match status" value="1"/>
</dbReference>
<dbReference type="InterPro" id="IPR002589">
    <property type="entry name" value="Macro_dom"/>
</dbReference>
<comment type="caution">
    <text evidence="8">The sequence shown here is derived from an EMBL/GenBank/DDBJ whole genome shotgun (WGS) entry which is preliminary data.</text>
</comment>
<dbReference type="GO" id="GO:0070212">
    <property type="term" value="P:protein poly-ADP-ribosylation"/>
    <property type="evidence" value="ECO:0007669"/>
    <property type="project" value="TreeGrafter"/>
</dbReference>
<dbReference type="GO" id="GO:1990404">
    <property type="term" value="F:NAD+-protein mono-ADP-ribosyltransferase activity"/>
    <property type="evidence" value="ECO:0007669"/>
    <property type="project" value="TreeGrafter"/>
</dbReference>
<dbReference type="CDD" id="cd02907">
    <property type="entry name" value="Macro_Af1521_BAL-like"/>
    <property type="match status" value="1"/>
</dbReference>